<feature type="region of interest" description="Disordered" evidence="1">
    <location>
        <begin position="89"/>
        <end position="119"/>
    </location>
</feature>
<evidence type="ECO:0000256" key="1">
    <source>
        <dbReference type="SAM" id="MobiDB-lite"/>
    </source>
</evidence>
<name>A0A427AKX1_ENSVE</name>
<reference evidence="2 3" key="1">
    <citation type="journal article" date="2014" name="Agronomy (Basel)">
        <title>A Draft Genome Sequence for Ensete ventricosum, the Drought-Tolerant Tree Against Hunger.</title>
        <authorList>
            <person name="Harrison J."/>
            <person name="Moore K.A."/>
            <person name="Paszkiewicz K."/>
            <person name="Jones T."/>
            <person name="Grant M."/>
            <person name="Ambacheew D."/>
            <person name="Muzemil S."/>
            <person name="Studholme D.J."/>
        </authorList>
    </citation>
    <scope>NUCLEOTIDE SEQUENCE [LARGE SCALE GENOMIC DNA]</scope>
</reference>
<evidence type="ECO:0000313" key="2">
    <source>
        <dbReference type="EMBL" id="RRT76895.1"/>
    </source>
</evidence>
<dbReference type="PANTHER" id="PTHR31133">
    <property type="entry name" value="MEMBRANE PROTEIN"/>
    <property type="match status" value="1"/>
</dbReference>
<feature type="region of interest" description="Disordered" evidence="1">
    <location>
        <begin position="141"/>
        <end position="161"/>
    </location>
</feature>
<organism evidence="2 3">
    <name type="scientific">Ensete ventricosum</name>
    <name type="common">Abyssinian banana</name>
    <name type="synonym">Musa ensete</name>
    <dbReference type="NCBI Taxonomy" id="4639"/>
    <lineage>
        <taxon>Eukaryota</taxon>
        <taxon>Viridiplantae</taxon>
        <taxon>Streptophyta</taxon>
        <taxon>Embryophyta</taxon>
        <taxon>Tracheophyta</taxon>
        <taxon>Spermatophyta</taxon>
        <taxon>Magnoliopsida</taxon>
        <taxon>Liliopsida</taxon>
        <taxon>Zingiberales</taxon>
        <taxon>Musaceae</taxon>
        <taxon>Ensete</taxon>
    </lineage>
</organism>
<feature type="compositionally biased region" description="Basic residues" evidence="1">
    <location>
        <begin position="94"/>
        <end position="103"/>
    </location>
</feature>
<proteinExistence type="predicted"/>
<comment type="caution">
    <text evidence="2">The sequence shown here is derived from an EMBL/GenBank/DDBJ whole genome shotgun (WGS) entry which is preliminary data.</text>
</comment>
<feature type="compositionally biased region" description="Acidic residues" evidence="1">
    <location>
        <begin position="108"/>
        <end position="119"/>
    </location>
</feature>
<dbReference type="PANTHER" id="PTHR31133:SF3">
    <property type="entry name" value="TRANSMEMBRANE PROTEIN"/>
    <property type="match status" value="1"/>
</dbReference>
<sequence length="161" mass="18524">MILKEQIKAQDYSEEEEKYLSKLVLLLGGDSRRMNNLDNQSPPLDRRKRAEINAFARRLLGHVPWEDFDKKTELYASATVQLLWEGWLNGGRGGGKKRRKKRKKMEEEKGDEVEAVEEEEEMYRTMQQAVSAWVAIGDGHASIGGGKKRLREAMTQNPHKP</sequence>
<evidence type="ECO:0000313" key="3">
    <source>
        <dbReference type="Proteomes" id="UP000287651"/>
    </source>
</evidence>
<dbReference type="Proteomes" id="UP000287651">
    <property type="component" value="Unassembled WGS sequence"/>
</dbReference>
<dbReference type="AlphaFoldDB" id="A0A427AKX1"/>
<dbReference type="InterPro" id="IPR040229">
    <property type="entry name" value="At3g27390-like"/>
</dbReference>
<dbReference type="EMBL" id="AMZH03002066">
    <property type="protein sequence ID" value="RRT76895.1"/>
    <property type="molecule type" value="Genomic_DNA"/>
</dbReference>
<protein>
    <submittedName>
        <fullName evidence="2">Uncharacterized protein</fullName>
    </submittedName>
</protein>
<gene>
    <name evidence="2" type="ORF">B296_00029509</name>
</gene>
<accession>A0A427AKX1</accession>